<feature type="compositionally biased region" description="Basic and acidic residues" evidence="1">
    <location>
        <begin position="71"/>
        <end position="82"/>
    </location>
</feature>
<feature type="region of interest" description="Disordered" evidence="1">
    <location>
        <begin position="71"/>
        <end position="108"/>
    </location>
</feature>
<keyword evidence="3" id="KW-1185">Reference proteome</keyword>
<organism evidence="2 3">
    <name type="scientific">Cylicocyclus nassatus</name>
    <name type="common">Nematode worm</name>
    <dbReference type="NCBI Taxonomy" id="53992"/>
    <lineage>
        <taxon>Eukaryota</taxon>
        <taxon>Metazoa</taxon>
        <taxon>Ecdysozoa</taxon>
        <taxon>Nematoda</taxon>
        <taxon>Chromadorea</taxon>
        <taxon>Rhabditida</taxon>
        <taxon>Rhabditina</taxon>
        <taxon>Rhabditomorpha</taxon>
        <taxon>Strongyloidea</taxon>
        <taxon>Strongylidae</taxon>
        <taxon>Cylicocyclus</taxon>
    </lineage>
</organism>
<feature type="region of interest" description="Disordered" evidence="1">
    <location>
        <begin position="265"/>
        <end position="291"/>
    </location>
</feature>
<proteinExistence type="predicted"/>
<feature type="compositionally biased region" description="Basic and acidic residues" evidence="1">
    <location>
        <begin position="41"/>
        <end position="54"/>
    </location>
</feature>
<accession>A0AA36DSF5</accession>
<evidence type="ECO:0000313" key="2">
    <source>
        <dbReference type="EMBL" id="CAJ0592820.1"/>
    </source>
</evidence>
<name>A0AA36DSF5_CYLNA</name>
<feature type="region of interest" description="Disordered" evidence="1">
    <location>
        <begin position="16"/>
        <end position="57"/>
    </location>
</feature>
<gene>
    <name evidence="2" type="ORF">CYNAS_LOCUS4803</name>
</gene>
<feature type="compositionally biased region" description="Basic and acidic residues" evidence="1">
    <location>
        <begin position="23"/>
        <end position="32"/>
    </location>
</feature>
<comment type="caution">
    <text evidence="2">The sequence shown here is derived from an EMBL/GenBank/DDBJ whole genome shotgun (WGS) entry which is preliminary data.</text>
</comment>
<dbReference type="AlphaFoldDB" id="A0AA36DSF5"/>
<sequence>MCIQKCCRYLIFKKQKKKSSPIKKHETAKPSDVDAVPPAFDEIRQNGQKKDQQTKGKNLLSLDGVKKVFQLDKNKPSKKADQMKPTIKKSTSKLAPLQVEPPKEQHSPRSFYNTFLTEHFENAQITNIVIPFKKLDLATAFATSGPEPSEPRSTEEMRADTLYKVLDDFPNLILPPLKDIDHTLPYLRELDLQSTPAGTPAAEGFKSRLKDLLNPLKNPSSGVGRVKASLLDKLLKTQSEEESCVDVKGDFVSSNAIMTLQHEVTPRGISPEEVSSRAPDWEAPPLPTSTAQNRLAVASTQQPQPLVGSIRKKGRTLRQRLKKIKHYFSGSKDRMEQQNEVR</sequence>
<evidence type="ECO:0000313" key="3">
    <source>
        <dbReference type="Proteomes" id="UP001176961"/>
    </source>
</evidence>
<dbReference type="EMBL" id="CATQJL010000112">
    <property type="protein sequence ID" value="CAJ0592820.1"/>
    <property type="molecule type" value="Genomic_DNA"/>
</dbReference>
<protein>
    <submittedName>
        <fullName evidence="2">Uncharacterized protein</fullName>
    </submittedName>
</protein>
<reference evidence="2" key="1">
    <citation type="submission" date="2023-07" db="EMBL/GenBank/DDBJ databases">
        <authorList>
            <consortium name="CYATHOMIX"/>
        </authorList>
    </citation>
    <scope>NUCLEOTIDE SEQUENCE</scope>
    <source>
        <strain evidence="2">N/A</strain>
    </source>
</reference>
<evidence type="ECO:0000256" key="1">
    <source>
        <dbReference type="SAM" id="MobiDB-lite"/>
    </source>
</evidence>
<dbReference type="Proteomes" id="UP001176961">
    <property type="component" value="Unassembled WGS sequence"/>
</dbReference>